<dbReference type="STRING" id="1177982.SAMN04489711_104140"/>
<evidence type="ECO:0000256" key="6">
    <source>
        <dbReference type="SAM" id="Coils"/>
    </source>
</evidence>
<dbReference type="OrthoDB" id="8884120at2"/>
<dbReference type="EMBL" id="FONX01000004">
    <property type="protein sequence ID" value="SFE68720.1"/>
    <property type="molecule type" value="Genomic_DNA"/>
</dbReference>
<evidence type="ECO:0000313" key="9">
    <source>
        <dbReference type="EMBL" id="SFE68720.1"/>
    </source>
</evidence>
<dbReference type="PANTHER" id="PTHR32309">
    <property type="entry name" value="TYROSINE-PROTEIN KINASE"/>
    <property type="match status" value="1"/>
</dbReference>
<evidence type="ECO:0000256" key="4">
    <source>
        <dbReference type="ARBA" id="ARBA00022989"/>
    </source>
</evidence>
<dbReference type="InterPro" id="IPR050445">
    <property type="entry name" value="Bact_polysacc_biosynth/exp"/>
</dbReference>
<dbReference type="Gene3D" id="3.30.1890.10">
    <property type="entry name" value="FepE-like"/>
    <property type="match status" value="1"/>
</dbReference>
<dbReference type="Proteomes" id="UP000199119">
    <property type="component" value="Unassembled WGS sequence"/>
</dbReference>
<keyword evidence="2" id="KW-1003">Cell membrane</keyword>
<proteinExistence type="predicted"/>
<sequence>MNPDSQNDPSNKATISNEDKNGISFLDLLILVAENLRLLILTPIAAGLLTLTITYLIQPTYTAEARFLPPQQQQGMAANMLQSLGAIGGLAGAASGLKNPADLYIAFLKSTTVEDALIDRFKLLNRYDQKYRQDARKVLENYSRISGGKDGLITIAVEDKDPQVAASIANTYIEELGHLLNRLAVTEAQQRRAFFEKQMAETENRLTSAQQALAASGVSLSALNTNPIIALEGPARLRAQITALEIRLASTKSYLTNNTPEVRQIQIELEALRSELTKSEKEQPTTVDSNSYIAKFREFKYQETLFELFSKQFEIAKIDESKEGAIIQIVDSATPPERKSKPRRGIIAIATSVATGLILLTLILAHHTLKQTIASGDRLAIRKISKLKSTIRGIINRH</sequence>
<feature type="coiled-coil region" evidence="6">
    <location>
        <begin position="185"/>
        <end position="212"/>
    </location>
</feature>
<evidence type="ECO:0000259" key="8">
    <source>
        <dbReference type="Pfam" id="PF02706"/>
    </source>
</evidence>
<keyword evidence="10" id="KW-1185">Reference proteome</keyword>
<name>A0A1I2CLW3_9BURK</name>
<comment type="subcellular location">
    <subcellularLocation>
        <location evidence="1">Cell membrane</location>
        <topology evidence="1">Multi-pass membrane protein</topology>
    </subcellularLocation>
</comment>
<evidence type="ECO:0000256" key="3">
    <source>
        <dbReference type="ARBA" id="ARBA00022692"/>
    </source>
</evidence>
<protein>
    <submittedName>
        <fullName evidence="9">Capsule polysaccharide export protein KpsE/RkpR</fullName>
    </submittedName>
</protein>
<keyword evidence="3 7" id="KW-0812">Transmembrane</keyword>
<accession>A0A1I2CLW3</accession>
<dbReference type="GO" id="GO:0004713">
    <property type="term" value="F:protein tyrosine kinase activity"/>
    <property type="evidence" value="ECO:0007669"/>
    <property type="project" value="TreeGrafter"/>
</dbReference>
<dbReference type="Pfam" id="PF02706">
    <property type="entry name" value="Wzz"/>
    <property type="match status" value="1"/>
</dbReference>
<evidence type="ECO:0000313" key="10">
    <source>
        <dbReference type="Proteomes" id="UP000199119"/>
    </source>
</evidence>
<keyword evidence="6" id="KW-0175">Coiled coil</keyword>
<feature type="transmembrane region" description="Helical" evidence="7">
    <location>
        <begin position="346"/>
        <end position="365"/>
    </location>
</feature>
<reference evidence="10" key="1">
    <citation type="submission" date="2016-10" db="EMBL/GenBank/DDBJ databases">
        <authorList>
            <person name="Varghese N."/>
            <person name="Submissions S."/>
        </authorList>
    </citation>
    <scope>NUCLEOTIDE SEQUENCE [LARGE SCALE GENOMIC DNA]</scope>
    <source>
        <strain evidence="10">DSM 27981</strain>
    </source>
</reference>
<evidence type="ECO:0000256" key="1">
    <source>
        <dbReference type="ARBA" id="ARBA00004651"/>
    </source>
</evidence>
<feature type="transmembrane region" description="Helical" evidence="7">
    <location>
        <begin position="36"/>
        <end position="57"/>
    </location>
</feature>
<dbReference type="GO" id="GO:0005886">
    <property type="term" value="C:plasma membrane"/>
    <property type="evidence" value="ECO:0007669"/>
    <property type="project" value="UniProtKB-SubCell"/>
</dbReference>
<keyword evidence="4 7" id="KW-1133">Transmembrane helix</keyword>
<dbReference type="SUPFAM" id="SSF160355">
    <property type="entry name" value="Bacterial polysaccharide co-polymerase-like"/>
    <property type="match status" value="1"/>
</dbReference>
<evidence type="ECO:0000256" key="5">
    <source>
        <dbReference type="ARBA" id="ARBA00023136"/>
    </source>
</evidence>
<dbReference type="InterPro" id="IPR003856">
    <property type="entry name" value="LPS_length_determ_N"/>
</dbReference>
<feature type="domain" description="Polysaccharide chain length determinant N-terminal" evidence="8">
    <location>
        <begin position="22"/>
        <end position="119"/>
    </location>
</feature>
<dbReference type="AlphaFoldDB" id="A0A1I2CLW3"/>
<evidence type="ECO:0000256" key="7">
    <source>
        <dbReference type="SAM" id="Phobius"/>
    </source>
</evidence>
<dbReference type="RefSeq" id="WP_092939081.1">
    <property type="nucleotide sequence ID" value="NZ_FONX01000004.1"/>
</dbReference>
<dbReference type="PANTHER" id="PTHR32309:SF13">
    <property type="entry name" value="FERRIC ENTEROBACTIN TRANSPORT PROTEIN FEPE"/>
    <property type="match status" value="1"/>
</dbReference>
<gene>
    <name evidence="9" type="ORF">SAMN04489711_104140</name>
</gene>
<evidence type="ECO:0000256" key="2">
    <source>
        <dbReference type="ARBA" id="ARBA00022475"/>
    </source>
</evidence>
<organism evidence="9 10">
    <name type="scientific">Paracidovorax wautersii</name>
    <dbReference type="NCBI Taxonomy" id="1177982"/>
    <lineage>
        <taxon>Bacteria</taxon>
        <taxon>Pseudomonadati</taxon>
        <taxon>Pseudomonadota</taxon>
        <taxon>Betaproteobacteria</taxon>
        <taxon>Burkholderiales</taxon>
        <taxon>Comamonadaceae</taxon>
        <taxon>Paracidovorax</taxon>
    </lineage>
</organism>
<keyword evidence="5 7" id="KW-0472">Membrane</keyword>